<feature type="domain" description="UvrD-like helicase ATP-binding" evidence="6">
    <location>
        <begin position="3"/>
        <end position="320"/>
    </location>
</feature>
<dbReference type="SUPFAM" id="SSF52540">
    <property type="entry name" value="P-loop containing nucleoside triphosphate hydrolases"/>
    <property type="match status" value="1"/>
</dbReference>
<accession>A0A0P6YDL1</accession>
<protein>
    <recommendedName>
        <fullName evidence="6">UvrD-like helicase ATP-binding domain-containing protein</fullName>
    </recommendedName>
</protein>
<dbReference type="GO" id="GO:0003677">
    <property type="term" value="F:DNA binding"/>
    <property type="evidence" value="ECO:0007669"/>
    <property type="project" value="InterPro"/>
</dbReference>
<keyword evidence="3 5" id="KW-0347">Helicase</keyword>
<dbReference type="InterPro" id="IPR027417">
    <property type="entry name" value="P-loop_NTPase"/>
</dbReference>
<keyword evidence="2 5" id="KW-0378">Hydrolase</keyword>
<dbReference type="PANTHER" id="PTHR11070">
    <property type="entry name" value="UVRD / RECB / PCRA DNA HELICASE FAMILY MEMBER"/>
    <property type="match status" value="1"/>
</dbReference>
<evidence type="ECO:0000256" key="1">
    <source>
        <dbReference type="ARBA" id="ARBA00022741"/>
    </source>
</evidence>
<dbReference type="GO" id="GO:0005524">
    <property type="term" value="F:ATP binding"/>
    <property type="evidence" value="ECO:0007669"/>
    <property type="project" value="UniProtKB-UniRule"/>
</dbReference>
<evidence type="ECO:0000256" key="3">
    <source>
        <dbReference type="ARBA" id="ARBA00022806"/>
    </source>
</evidence>
<evidence type="ECO:0000256" key="4">
    <source>
        <dbReference type="ARBA" id="ARBA00022840"/>
    </source>
</evidence>
<dbReference type="GO" id="GO:0016787">
    <property type="term" value="F:hydrolase activity"/>
    <property type="evidence" value="ECO:0007669"/>
    <property type="project" value="UniProtKB-UniRule"/>
</dbReference>
<dbReference type="EMBL" id="LGCM01000043">
    <property type="protein sequence ID" value="KPL80094.1"/>
    <property type="molecule type" value="Genomic_DNA"/>
</dbReference>
<dbReference type="AlphaFoldDB" id="A0A0P6YDL1"/>
<dbReference type="OrthoDB" id="141404at2"/>
<dbReference type="Gene3D" id="3.40.50.300">
    <property type="entry name" value="P-loop containing nucleotide triphosphate hydrolases"/>
    <property type="match status" value="1"/>
</dbReference>
<feature type="binding site" evidence="5">
    <location>
        <begin position="24"/>
        <end position="31"/>
    </location>
    <ligand>
        <name>ATP</name>
        <dbReference type="ChEBI" id="CHEBI:30616"/>
    </ligand>
</feature>
<dbReference type="PROSITE" id="PS51198">
    <property type="entry name" value="UVRD_HELICASE_ATP_BIND"/>
    <property type="match status" value="1"/>
</dbReference>
<evidence type="ECO:0000313" key="8">
    <source>
        <dbReference type="Proteomes" id="UP000050501"/>
    </source>
</evidence>
<evidence type="ECO:0000259" key="6">
    <source>
        <dbReference type="PROSITE" id="PS51198"/>
    </source>
</evidence>
<dbReference type="STRING" id="229921.ADN01_12570"/>
<comment type="caution">
    <text evidence="7">The sequence shown here is derived from an EMBL/GenBank/DDBJ whole genome shotgun (WGS) entry which is preliminary data.</text>
</comment>
<gene>
    <name evidence="7" type="ORF">ADN01_12570</name>
</gene>
<evidence type="ECO:0000256" key="2">
    <source>
        <dbReference type="ARBA" id="ARBA00022801"/>
    </source>
</evidence>
<organism evidence="7 8">
    <name type="scientific">Levilinea saccharolytica</name>
    <dbReference type="NCBI Taxonomy" id="229921"/>
    <lineage>
        <taxon>Bacteria</taxon>
        <taxon>Bacillati</taxon>
        <taxon>Chloroflexota</taxon>
        <taxon>Anaerolineae</taxon>
        <taxon>Anaerolineales</taxon>
        <taxon>Anaerolineaceae</taxon>
        <taxon>Levilinea</taxon>
    </lineage>
</organism>
<keyword evidence="8" id="KW-1185">Reference proteome</keyword>
<sequence length="704" mass="78965">MFNLSPAQQALVDQPFSQRIWLEGPPGTGKTTAAVARLRAALENGIPGDSILVLAPLRTLAQPYTTAVRDPALPSGSPVTIVTLGGLAQRNIDLFWPYVAESAGFSHPELPPTFLTLETAQYYLAHVIQPLLEENFFDSIRLDTNRLYSQVLDNLNKAALVGFEVNTIAERLKSASLGKPAELHLYEQAQECALRFRQYCLENNLLDFSLQMEIFQKLLWPHPAVRAHLSAQYRHLFYENVEEDAPVVHDIVSSWLGEFESALLVYDRGGGYRAFLGADPLSAEQLNPACDQEIFFNDSWVVSPAVEALRATLEASVRQQDFSASPLIPEALEFNFSRFMPQSADWIAEQIRALVQEQDVPPEEIVVLAPFLSDGLRFALSQRLQAAGIPVRSHRPSRSLRAENATQCLLTLAVLAHPAWGLTPRELEVRSALQQAVEGLDLPRAHLLYSITFRKNAWNGPGFTSFEKIQPEMQERITFEVGRRFEHLRGWLMNYLGGPPVELDVFISRLFGEVLSQPGFGFHNSFDNAAVTARLIESIRKFRLAAGAALQDSGRSVGQEYVEMVAQGLIAAQYTQEWQDDSAGAVLLAPAFTFLMMNRPVRFQFWVDVGSRGWFERLYQPLTHPLVLSRRWTPGKVWTDADEEINNRQTLARLTNGLLLRCRERIALSVNAINEQGSEQRGPLLFAFQRIFRRQAEAEGGGRV</sequence>
<dbReference type="Pfam" id="PF00580">
    <property type="entry name" value="UvrD-helicase"/>
    <property type="match status" value="1"/>
</dbReference>
<dbReference type="RefSeq" id="WP_062418129.1">
    <property type="nucleotide sequence ID" value="NZ_DF967974.1"/>
</dbReference>
<proteinExistence type="predicted"/>
<dbReference type="GO" id="GO:0003678">
    <property type="term" value="F:DNA helicase activity"/>
    <property type="evidence" value="ECO:0007669"/>
    <property type="project" value="InterPro"/>
</dbReference>
<evidence type="ECO:0000313" key="7">
    <source>
        <dbReference type="EMBL" id="KPL80094.1"/>
    </source>
</evidence>
<dbReference type="Proteomes" id="UP000050501">
    <property type="component" value="Unassembled WGS sequence"/>
</dbReference>
<reference evidence="7 8" key="1">
    <citation type="submission" date="2015-07" db="EMBL/GenBank/DDBJ databases">
        <title>Genome sequence of Levilinea saccharolytica DSM 16555.</title>
        <authorList>
            <person name="Hemp J."/>
            <person name="Ward L.M."/>
            <person name="Pace L.A."/>
            <person name="Fischer W.W."/>
        </authorList>
    </citation>
    <scope>NUCLEOTIDE SEQUENCE [LARGE SCALE GENOMIC DNA]</scope>
    <source>
        <strain evidence="7 8">KIBI-1</strain>
    </source>
</reference>
<keyword evidence="4 5" id="KW-0067">ATP-binding</keyword>
<evidence type="ECO:0000256" key="5">
    <source>
        <dbReference type="PROSITE-ProRule" id="PRU00560"/>
    </source>
</evidence>
<dbReference type="InterPro" id="IPR000212">
    <property type="entry name" value="DNA_helicase_UvrD/REP"/>
</dbReference>
<name>A0A0P6YDL1_9CHLR</name>
<dbReference type="InterPro" id="IPR014016">
    <property type="entry name" value="UvrD-like_ATP-bd"/>
</dbReference>
<keyword evidence="1 5" id="KW-0547">Nucleotide-binding</keyword>